<accession>A0A2H0VFG9</accession>
<organism evidence="1 2">
    <name type="scientific">Candidatus Colwellbacteria bacterium CG10_big_fil_rev_8_21_14_0_10_42_22</name>
    <dbReference type="NCBI Taxonomy" id="1974540"/>
    <lineage>
        <taxon>Bacteria</taxon>
        <taxon>Candidatus Colwelliibacteriota</taxon>
    </lineage>
</organism>
<dbReference type="EMBL" id="PFAH01000009">
    <property type="protein sequence ID" value="PIR97831.1"/>
    <property type="molecule type" value="Genomic_DNA"/>
</dbReference>
<evidence type="ECO:0000313" key="1">
    <source>
        <dbReference type="EMBL" id="PIR97831.1"/>
    </source>
</evidence>
<gene>
    <name evidence="1" type="ORF">COT89_02895</name>
</gene>
<comment type="caution">
    <text evidence="1">The sequence shown here is derived from an EMBL/GenBank/DDBJ whole genome shotgun (WGS) entry which is preliminary data.</text>
</comment>
<dbReference type="Proteomes" id="UP000231466">
    <property type="component" value="Unassembled WGS sequence"/>
</dbReference>
<sequence>MASAPPIEVGDYSKLVFITSDEEVGKRPVVVGKEAMVVIIDSTLLASLLLQTAKLAEEVMGNSEKV</sequence>
<name>A0A2H0VFG9_9BACT</name>
<evidence type="ECO:0000313" key="2">
    <source>
        <dbReference type="Proteomes" id="UP000231466"/>
    </source>
</evidence>
<dbReference type="AlphaFoldDB" id="A0A2H0VFG9"/>
<reference evidence="2" key="1">
    <citation type="submission" date="2017-09" db="EMBL/GenBank/DDBJ databases">
        <title>Depth-based differentiation of microbial function through sediment-hosted aquifers and enrichment of novel symbionts in the deep terrestrial subsurface.</title>
        <authorList>
            <person name="Probst A.J."/>
            <person name="Ladd B."/>
            <person name="Jarett J.K."/>
            <person name="Geller-Mcgrath D.E."/>
            <person name="Sieber C.M.K."/>
            <person name="Emerson J.B."/>
            <person name="Anantharaman K."/>
            <person name="Thomas B.C."/>
            <person name="Malmstrom R."/>
            <person name="Stieglmeier M."/>
            <person name="Klingl A."/>
            <person name="Woyke T."/>
            <person name="Ryan C.M."/>
            <person name="Banfield J.F."/>
        </authorList>
    </citation>
    <scope>NUCLEOTIDE SEQUENCE [LARGE SCALE GENOMIC DNA]</scope>
</reference>
<proteinExistence type="predicted"/>
<protein>
    <submittedName>
        <fullName evidence="1">Uncharacterized protein</fullName>
    </submittedName>
</protein>